<dbReference type="Proteomes" id="UP000557566">
    <property type="component" value="Unassembled WGS sequence"/>
</dbReference>
<dbReference type="Pfam" id="PF01467">
    <property type="entry name" value="CTP_transf_like"/>
    <property type="match status" value="1"/>
</dbReference>
<name>A0A8H4PQA2_9HYPO</name>
<keyword evidence="3" id="KW-1185">Reference proteome</keyword>
<proteinExistence type="predicted"/>
<evidence type="ECO:0000313" key="2">
    <source>
        <dbReference type="EMBL" id="KAF4508455.1"/>
    </source>
</evidence>
<sequence>MAHRRRLGDFVARTAAEQGLELDPLHPPFDRQASPVLRPNRVPNHILLYPGSFNPPHRGHQALLEHVLRNAGDELCLAAAIIVPIEDDQLAAKNSKDERPFLLSQAKRANLWREAGIPKDRVWVFEGSDASWRSFRAHLVKSLARDRIDLRFVLLVGPDWINSRAASDPKSWDCVDAITGDVSRPVDFRYPHSLRQLPACSMWEPCSLRGDQEPNETTMDTDGVEGKACELPVLAAVTSWKCETLRKPLRRYHFVPSQLPNLERPEPPSSTEIRRIIALCQGRQLKEGLNKLAISPSLLLRYALEGGPYSPPAIRAGSLDHEARKAKADERVTW</sequence>
<dbReference type="AlphaFoldDB" id="A0A8H4PQA2"/>
<dbReference type="GO" id="GO:0003824">
    <property type="term" value="F:catalytic activity"/>
    <property type="evidence" value="ECO:0007669"/>
    <property type="project" value="InterPro"/>
</dbReference>
<dbReference type="SUPFAM" id="SSF52374">
    <property type="entry name" value="Nucleotidylyl transferase"/>
    <property type="match status" value="1"/>
</dbReference>
<dbReference type="EMBL" id="JAAVMX010000005">
    <property type="protein sequence ID" value="KAF4508455.1"/>
    <property type="molecule type" value="Genomic_DNA"/>
</dbReference>
<evidence type="ECO:0000259" key="1">
    <source>
        <dbReference type="Pfam" id="PF01467"/>
    </source>
</evidence>
<dbReference type="InterPro" id="IPR014729">
    <property type="entry name" value="Rossmann-like_a/b/a_fold"/>
</dbReference>
<dbReference type="Gene3D" id="3.40.50.620">
    <property type="entry name" value="HUPs"/>
    <property type="match status" value="1"/>
</dbReference>
<accession>A0A8H4PQA2</accession>
<protein>
    <recommendedName>
        <fullName evidence="1">Cytidyltransferase-like domain-containing protein</fullName>
    </recommendedName>
</protein>
<gene>
    <name evidence="2" type="ORF">G6O67_004831</name>
</gene>
<feature type="domain" description="Cytidyltransferase-like" evidence="1">
    <location>
        <begin position="48"/>
        <end position="275"/>
    </location>
</feature>
<comment type="caution">
    <text evidence="2">The sequence shown here is derived from an EMBL/GenBank/DDBJ whole genome shotgun (WGS) entry which is preliminary data.</text>
</comment>
<dbReference type="InterPro" id="IPR004821">
    <property type="entry name" value="Cyt_trans-like"/>
</dbReference>
<dbReference type="OrthoDB" id="3558741at2759"/>
<reference evidence="2 3" key="1">
    <citation type="journal article" date="2020" name="Genome Biol. Evol.">
        <title>A new high-quality draft genome assembly of the Chinese cordyceps Ophiocordyceps sinensis.</title>
        <authorList>
            <person name="Shu R."/>
            <person name="Zhang J."/>
            <person name="Meng Q."/>
            <person name="Zhang H."/>
            <person name="Zhou G."/>
            <person name="Li M."/>
            <person name="Wu P."/>
            <person name="Zhao Y."/>
            <person name="Chen C."/>
            <person name="Qin Q."/>
        </authorList>
    </citation>
    <scope>NUCLEOTIDE SEQUENCE [LARGE SCALE GENOMIC DNA]</scope>
    <source>
        <strain evidence="2 3">IOZ07</strain>
    </source>
</reference>
<organism evidence="2 3">
    <name type="scientific">Ophiocordyceps sinensis</name>
    <dbReference type="NCBI Taxonomy" id="72228"/>
    <lineage>
        <taxon>Eukaryota</taxon>
        <taxon>Fungi</taxon>
        <taxon>Dikarya</taxon>
        <taxon>Ascomycota</taxon>
        <taxon>Pezizomycotina</taxon>
        <taxon>Sordariomycetes</taxon>
        <taxon>Hypocreomycetidae</taxon>
        <taxon>Hypocreales</taxon>
        <taxon>Ophiocordycipitaceae</taxon>
        <taxon>Ophiocordyceps</taxon>
    </lineage>
</organism>
<evidence type="ECO:0000313" key="3">
    <source>
        <dbReference type="Proteomes" id="UP000557566"/>
    </source>
</evidence>